<proteinExistence type="predicted"/>
<keyword evidence="2" id="KW-0677">Repeat</keyword>
<reference evidence="5" key="1">
    <citation type="submission" date="2023-08" db="EMBL/GenBank/DDBJ databases">
        <authorList>
            <person name="Alioto T."/>
            <person name="Alioto T."/>
            <person name="Gomez Garrido J."/>
        </authorList>
    </citation>
    <scope>NUCLEOTIDE SEQUENCE</scope>
</reference>
<evidence type="ECO:0000256" key="1">
    <source>
        <dbReference type="ARBA" id="ARBA00022723"/>
    </source>
</evidence>
<keyword evidence="3" id="KW-0863">Zinc-finger</keyword>
<organism evidence="5 6">
    <name type="scientific">Octopus vulgaris</name>
    <name type="common">Common octopus</name>
    <dbReference type="NCBI Taxonomy" id="6645"/>
    <lineage>
        <taxon>Eukaryota</taxon>
        <taxon>Metazoa</taxon>
        <taxon>Spiralia</taxon>
        <taxon>Lophotrochozoa</taxon>
        <taxon>Mollusca</taxon>
        <taxon>Cephalopoda</taxon>
        <taxon>Coleoidea</taxon>
        <taxon>Octopodiformes</taxon>
        <taxon>Octopoda</taxon>
        <taxon>Incirrata</taxon>
        <taxon>Octopodidae</taxon>
        <taxon>Octopus</taxon>
    </lineage>
</organism>
<dbReference type="PANTHER" id="PTHR23234">
    <property type="entry name" value="ZNF44 PROTEIN"/>
    <property type="match status" value="1"/>
</dbReference>
<evidence type="ECO:0000313" key="5">
    <source>
        <dbReference type="EMBL" id="CAI9738102.1"/>
    </source>
</evidence>
<dbReference type="Proteomes" id="UP001162480">
    <property type="component" value="Chromosome 21"/>
</dbReference>
<dbReference type="InterPro" id="IPR050758">
    <property type="entry name" value="Znf_C2H2-type"/>
</dbReference>
<gene>
    <name evidence="5" type="ORF">OCTVUL_1B009047</name>
</gene>
<evidence type="ECO:0000313" key="6">
    <source>
        <dbReference type="Proteomes" id="UP001162480"/>
    </source>
</evidence>
<accession>A0AA36BQM5</accession>
<keyword evidence="6" id="KW-1185">Reference proteome</keyword>
<dbReference type="SUPFAM" id="SSF57667">
    <property type="entry name" value="beta-beta-alpha zinc fingers"/>
    <property type="match status" value="1"/>
</dbReference>
<dbReference type="PANTHER" id="PTHR23234:SF10">
    <property type="entry name" value="RIKEN CDNA 6720489N17 GENE-RELATED"/>
    <property type="match status" value="1"/>
</dbReference>
<dbReference type="InterPro" id="IPR036236">
    <property type="entry name" value="Znf_C2H2_sf"/>
</dbReference>
<name>A0AA36BQM5_OCTVU</name>
<feature type="domain" description="C2H2-type" evidence="4">
    <location>
        <begin position="6"/>
        <end position="33"/>
    </location>
</feature>
<dbReference type="EMBL" id="OX597834">
    <property type="protein sequence ID" value="CAI9738102.1"/>
    <property type="molecule type" value="Genomic_DNA"/>
</dbReference>
<evidence type="ECO:0000256" key="2">
    <source>
        <dbReference type="ARBA" id="ARBA00022737"/>
    </source>
</evidence>
<dbReference type="Gene3D" id="3.30.160.60">
    <property type="entry name" value="Classic Zinc Finger"/>
    <property type="match status" value="2"/>
</dbReference>
<dbReference type="InterPro" id="IPR013087">
    <property type="entry name" value="Znf_C2H2_type"/>
</dbReference>
<dbReference type="PROSITE" id="PS50157">
    <property type="entry name" value="ZINC_FINGER_C2H2_2"/>
    <property type="match status" value="1"/>
</dbReference>
<dbReference type="GO" id="GO:0008270">
    <property type="term" value="F:zinc ion binding"/>
    <property type="evidence" value="ECO:0007669"/>
    <property type="project" value="UniProtKB-KW"/>
</dbReference>
<keyword evidence="3" id="KW-0862">Zinc</keyword>
<sequence length="75" mass="8534">MVAKSYFVEICGKSFFDNSDLVIHMQSHTGGKPFCWEVCGESSFRNSRLVGHKWTNTREKPFHCDVGNHLSLIVS</sequence>
<dbReference type="Pfam" id="PF00096">
    <property type="entry name" value="zf-C2H2"/>
    <property type="match status" value="1"/>
</dbReference>
<protein>
    <submittedName>
        <fullName evidence="5">---NA</fullName>
    </submittedName>
</protein>
<dbReference type="AlphaFoldDB" id="A0AA36BQM5"/>
<evidence type="ECO:0000256" key="3">
    <source>
        <dbReference type="PROSITE-ProRule" id="PRU00042"/>
    </source>
</evidence>
<keyword evidence="1" id="KW-0479">Metal-binding</keyword>
<evidence type="ECO:0000259" key="4">
    <source>
        <dbReference type="PROSITE" id="PS50157"/>
    </source>
</evidence>